<gene>
    <name evidence="1" type="ORF">VNE69_10172</name>
</gene>
<evidence type="ECO:0000313" key="1">
    <source>
        <dbReference type="EMBL" id="WUR04822.1"/>
    </source>
</evidence>
<dbReference type="Proteomes" id="UP001334084">
    <property type="component" value="Chromosome 10"/>
</dbReference>
<keyword evidence="2" id="KW-1185">Reference proteome</keyword>
<evidence type="ECO:0000313" key="2">
    <source>
        <dbReference type="Proteomes" id="UP001334084"/>
    </source>
</evidence>
<dbReference type="GeneID" id="90542654"/>
<organism evidence="1 2">
    <name type="scientific">Vairimorpha necatrix</name>
    <dbReference type="NCBI Taxonomy" id="6039"/>
    <lineage>
        <taxon>Eukaryota</taxon>
        <taxon>Fungi</taxon>
        <taxon>Fungi incertae sedis</taxon>
        <taxon>Microsporidia</taxon>
        <taxon>Nosematidae</taxon>
        <taxon>Vairimorpha</taxon>
    </lineage>
</organism>
<accession>A0AAX4JFR0</accession>
<dbReference type="EMBL" id="CP142735">
    <property type="protein sequence ID" value="WUR04822.1"/>
    <property type="molecule type" value="Genomic_DNA"/>
</dbReference>
<name>A0AAX4JFR0_9MICR</name>
<protein>
    <submittedName>
        <fullName evidence="1">Uncharacterized protein</fullName>
    </submittedName>
</protein>
<dbReference type="KEGG" id="vnx:VNE69_10172"/>
<dbReference type="AlphaFoldDB" id="A0AAX4JFR0"/>
<reference evidence="1" key="1">
    <citation type="journal article" date="2024" name="BMC Genomics">
        <title>Functional annotation of a divergent genome using sequence and structure-based similarity.</title>
        <authorList>
            <person name="Svedberg D."/>
            <person name="Winiger R.R."/>
            <person name="Berg A."/>
            <person name="Sharma H."/>
            <person name="Tellgren-Roth C."/>
            <person name="Debrunner-Vossbrinck B.A."/>
            <person name="Vossbrinck C.R."/>
            <person name="Barandun J."/>
        </authorList>
    </citation>
    <scope>NUCLEOTIDE SEQUENCE</scope>
    <source>
        <strain evidence="1">Illinois isolate</strain>
    </source>
</reference>
<proteinExistence type="predicted"/>
<sequence>METTKDITNGEIYFLDKDIDHYPETIVSCVISDNTKYDKTFGNIETEEYINIERFFDITKKQILLKI</sequence>
<dbReference type="RefSeq" id="XP_065330967.1">
    <property type="nucleotide sequence ID" value="XM_065474895.1"/>
</dbReference>